<dbReference type="RefSeq" id="WP_246186456.1">
    <property type="nucleotide sequence ID" value="NZ_CABFVA020000010.1"/>
</dbReference>
<name>A0A5E6M5X7_9BACT</name>
<dbReference type="AlphaFoldDB" id="A0A5E6M5X7"/>
<dbReference type="InterPro" id="IPR036525">
    <property type="entry name" value="Tubulin/FtsZ_GTPase_sf"/>
</dbReference>
<evidence type="ECO:0008006" key="3">
    <source>
        <dbReference type="Google" id="ProtNLM"/>
    </source>
</evidence>
<evidence type="ECO:0000313" key="1">
    <source>
        <dbReference type="EMBL" id="VVM04719.1"/>
    </source>
</evidence>
<accession>A0A5E6M5X7</accession>
<reference evidence="1 2" key="1">
    <citation type="submission" date="2019-09" db="EMBL/GenBank/DDBJ databases">
        <authorList>
            <person name="Cremers G."/>
        </authorList>
    </citation>
    <scope>NUCLEOTIDE SEQUENCE [LARGE SCALE GENOMIC DNA]</scope>
    <source>
        <strain evidence="1">4A</strain>
    </source>
</reference>
<organism evidence="1 2">
    <name type="scientific">Methylacidimicrobium tartarophylax</name>
    <dbReference type="NCBI Taxonomy" id="1041768"/>
    <lineage>
        <taxon>Bacteria</taxon>
        <taxon>Pseudomonadati</taxon>
        <taxon>Verrucomicrobiota</taxon>
        <taxon>Methylacidimicrobium</taxon>
    </lineage>
</organism>
<proteinExistence type="predicted"/>
<dbReference type="Proteomes" id="UP000334923">
    <property type="component" value="Unassembled WGS sequence"/>
</dbReference>
<gene>
    <name evidence="1" type="ORF">MAMT_00263</name>
</gene>
<dbReference type="InterPro" id="IPR025904">
    <property type="entry name" value="Tubulin-like"/>
</dbReference>
<dbReference type="Gene3D" id="3.40.50.1440">
    <property type="entry name" value="Tubulin/FtsZ, GTPase domain"/>
    <property type="match status" value="1"/>
</dbReference>
<dbReference type="SUPFAM" id="SSF52490">
    <property type="entry name" value="Tubulin nucleotide-binding domain-like"/>
    <property type="match status" value="1"/>
</dbReference>
<dbReference type="Pfam" id="PF13809">
    <property type="entry name" value="Tubulin_2"/>
    <property type="match status" value="1"/>
</dbReference>
<sequence>MNPNHMILGLGGTGGKIIRAVRKTIFQEFRNVSPKDVNVGYLYVDSSDELMRLDDPTWKILGQSVQLGPNSQLHIRCANLSSILENLTNYPGIRPWIGDRGIWNDILGGIVGDAIGGQKRRLGRFLFANHATEFCDRLTSQVRELQSGGETGVTFHVCTGLAGGTGSGTIVDTLCQIRRLFPDSLQYRIIGYLLLPEEHPKPNWNTGNYHANGYAALAELNALSVGKFVPCNLAGDGSKMTGLQTPFNGAYLFTTHNENGLALGVDDIPNVVADFLYQKIVTVRKVNWASLARQENAENGDGNPETIPGTNVGVRSKRWLAFGVKRIAVPEEEIAEYLAYQFALQAALQLRYNNWSETEGYLPNAKNVDLMSYVSAPEQLERWLLSDEHLILSAPVLEADGTQGRWQPIGRYWMTVTGAFKQEIEEREDGAKWLDSLKGRLELRFSDQYRGHGVKAFYQTVSASARERAREVRQKLERELFGNWRDGVRSVHEISALVGAVISYLRSRFERFDDDVAKAKPQEEALAKKLKEQEKEWVKVGVISDMLGKRKRLFDTCALTLQDLYACRTRIEGWQFAKKFTPVLLEEITQLKAELDRSSAMIAEAVKNFEEQIAERCGDDNSKVDYRQQIIRFYDPELVRSVTRRLTKDAREQLTQTQRVRSALVALLGDKLDFRTFNERINKTTFLDVLENQCMENAKISHNNLIESSKEKLIGVSIIDKLRDRYGDRQALRLFIDGIVKAAGNYLIYSPDEIKRSAPGINSGAQICVSSFTVILPKAPEAEDFVKMLREVFWECVQTTAREFLDGSRSNEIILTSVTNLFPLRVVQLLSFLRARYLERVNGPNPARARMELHIEEDGQALPSLFLPSRGELQERIAPYLLLGSVLGLIAGRENEQGTQELAILTKDEYGFETPVFLEGTTIPETLANVPETKALTLEEAVGKQLADPELRREPKRTDLTQKVVSLVNELARQLPPTDPRGKSFPEWGRRAVKLLRGEG</sequence>
<keyword evidence="2" id="KW-1185">Reference proteome</keyword>
<protein>
    <recommendedName>
        <fullName evidence="3">Tubulin-like protein</fullName>
    </recommendedName>
</protein>
<evidence type="ECO:0000313" key="2">
    <source>
        <dbReference type="Proteomes" id="UP000334923"/>
    </source>
</evidence>
<dbReference type="EMBL" id="CABFVA020000010">
    <property type="protein sequence ID" value="VVM04719.1"/>
    <property type="molecule type" value="Genomic_DNA"/>
</dbReference>